<protein>
    <submittedName>
        <fullName evidence="1">Uncharacterized protein</fullName>
    </submittedName>
</protein>
<evidence type="ECO:0000313" key="2">
    <source>
        <dbReference type="Proteomes" id="UP001359485"/>
    </source>
</evidence>
<comment type="caution">
    <text evidence="1">The sequence shown here is derived from an EMBL/GenBank/DDBJ whole genome shotgun (WGS) entry which is preliminary data.</text>
</comment>
<organism evidence="1 2">
    <name type="scientific">Polyplax serrata</name>
    <name type="common">Common mouse louse</name>
    <dbReference type="NCBI Taxonomy" id="468196"/>
    <lineage>
        <taxon>Eukaryota</taxon>
        <taxon>Metazoa</taxon>
        <taxon>Ecdysozoa</taxon>
        <taxon>Arthropoda</taxon>
        <taxon>Hexapoda</taxon>
        <taxon>Insecta</taxon>
        <taxon>Pterygota</taxon>
        <taxon>Neoptera</taxon>
        <taxon>Paraneoptera</taxon>
        <taxon>Psocodea</taxon>
        <taxon>Troctomorpha</taxon>
        <taxon>Phthiraptera</taxon>
        <taxon>Anoplura</taxon>
        <taxon>Polyplacidae</taxon>
        <taxon>Polyplax</taxon>
    </lineage>
</organism>
<keyword evidence="2" id="KW-1185">Reference proteome</keyword>
<sequence length="162" mass="19117">MDSIDFSYLLTPEFWFQQFTSFDGVHTGVPTRTTPTLTPTTLRNIEQTFIELTRETERTEPHQNEAGFVPPVVQPITQGYKDNWLIKEHVLFHLCFISPTWMSPCGRYCRSWLLMDFFLPGPDDPLIDFELIIVVEDFVLCACWFHSGEWFHVHKELNQFLR</sequence>
<gene>
    <name evidence="1" type="ORF">RUM44_001318</name>
</gene>
<reference evidence="1 2" key="1">
    <citation type="submission" date="2023-09" db="EMBL/GenBank/DDBJ databases">
        <title>Genomes of two closely related lineages of the louse Polyplax serrata with different host specificities.</title>
        <authorList>
            <person name="Martinu J."/>
            <person name="Tarabai H."/>
            <person name="Stefka J."/>
            <person name="Hypsa V."/>
        </authorList>
    </citation>
    <scope>NUCLEOTIDE SEQUENCE [LARGE SCALE GENOMIC DNA]</scope>
    <source>
        <strain evidence="1">98ZLc_SE</strain>
    </source>
</reference>
<name>A0ABR1AJR4_POLSC</name>
<dbReference type="Proteomes" id="UP001359485">
    <property type="component" value="Unassembled WGS sequence"/>
</dbReference>
<dbReference type="EMBL" id="JAWJWF010000047">
    <property type="protein sequence ID" value="KAK6621511.1"/>
    <property type="molecule type" value="Genomic_DNA"/>
</dbReference>
<evidence type="ECO:0000313" key="1">
    <source>
        <dbReference type="EMBL" id="KAK6621511.1"/>
    </source>
</evidence>
<accession>A0ABR1AJR4</accession>
<proteinExistence type="predicted"/>